<name>A0A0C3RB81_9PORP</name>
<evidence type="ECO:0000256" key="6">
    <source>
        <dbReference type="RuleBase" id="RU362079"/>
    </source>
</evidence>
<evidence type="ECO:0000313" key="10">
    <source>
        <dbReference type="Proteomes" id="UP000031937"/>
    </source>
</evidence>
<dbReference type="Gene3D" id="3.30.1130.10">
    <property type="match status" value="1"/>
</dbReference>
<comment type="function">
    <text evidence="6">Catalyzes the conversion of 7,8-dihydroneopterin to 6-hydroxymethyl-7,8-dihydropterin.</text>
</comment>
<dbReference type="InterPro" id="IPR006157">
    <property type="entry name" value="FolB_dom"/>
</dbReference>
<dbReference type="GO" id="GO:0046654">
    <property type="term" value="P:tetrahydrofolate biosynthetic process"/>
    <property type="evidence" value="ECO:0007669"/>
    <property type="project" value="UniProtKB-UniRule"/>
</dbReference>
<dbReference type="GO" id="GO:0005737">
    <property type="term" value="C:cytoplasm"/>
    <property type="evidence" value="ECO:0007669"/>
    <property type="project" value="TreeGrafter"/>
</dbReference>
<dbReference type="EC" id="4.1.2.25" evidence="6"/>
<keyword evidence="5 6" id="KW-0456">Lyase</keyword>
<dbReference type="GO" id="GO:0004150">
    <property type="term" value="F:dihydroneopterin aldolase activity"/>
    <property type="evidence" value="ECO:0007669"/>
    <property type="project" value="UniProtKB-UniRule"/>
</dbReference>
<evidence type="ECO:0000313" key="8">
    <source>
        <dbReference type="EMBL" id="KIO42926.1"/>
    </source>
</evidence>
<dbReference type="InterPro" id="IPR006156">
    <property type="entry name" value="Dihydroneopterin_aldolase"/>
</dbReference>
<evidence type="ECO:0000313" key="11">
    <source>
        <dbReference type="Proteomes" id="UP000031980"/>
    </source>
</evidence>
<protein>
    <recommendedName>
        <fullName evidence="6">7,8-dihydroneopterin aldolase</fullName>
        <ecNumber evidence="6">4.1.2.25</ecNumber>
    </recommendedName>
</protein>
<keyword evidence="4 6" id="KW-0289">Folate biosynthesis</keyword>
<evidence type="ECO:0000256" key="3">
    <source>
        <dbReference type="ARBA" id="ARBA00005708"/>
    </source>
</evidence>
<keyword evidence="11" id="KW-1185">Reference proteome</keyword>
<dbReference type="RefSeq" id="WP_041502802.1">
    <property type="nucleotide sequence ID" value="NZ_JPIT01000016.1"/>
</dbReference>
<evidence type="ECO:0000256" key="4">
    <source>
        <dbReference type="ARBA" id="ARBA00022909"/>
    </source>
</evidence>
<reference evidence="8 11" key="1">
    <citation type="submission" date="2014-07" db="EMBL/GenBank/DDBJ databases">
        <title>Porphyromonadaceae bacterium OUH 308042 = ATCC BAA-2681 = DSM 28342 draft genome.</title>
        <authorList>
            <person name="Sydenham T.V."/>
            <person name="Hasman H."/>
            <person name="Justensen U.S."/>
        </authorList>
    </citation>
    <scope>NUCLEOTIDE SEQUENCE [LARGE SCALE GENOMIC DNA]</scope>
    <source>
        <strain evidence="8 11">OUH 308042</strain>
    </source>
</reference>
<evidence type="ECO:0000256" key="1">
    <source>
        <dbReference type="ARBA" id="ARBA00001353"/>
    </source>
</evidence>
<accession>A0A0C3RB81</accession>
<dbReference type="OrthoDB" id="9803748at2"/>
<dbReference type="SUPFAM" id="SSF55620">
    <property type="entry name" value="Tetrahydrobiopterin biosynthesis enzymes-like"/>
    <property type="match status" value="1"/>
</dbReference>
<comment type="catalytic activity">
    <reaction evidence="1 6">
        <text>7,8-dihydroneopterin = 6-hydroxymethyl-7,8-dihydropterin + glycolaldehyde</text>
        <dbReference type="Rhea" id="RHEA:10540"/>
        <dbReference type="ChEBI" id="CHEBI:17001"/>
        <dbReference type="ChEBI" id="CHEBI:17071"/>
        <dbReference type="ChEBI" id="CHEBI:44841"/>
        <dbReference type="EC" id="4.1.2.25"/>
    </reaction>
</comment>
<evidence type="ECO:0000259" key="7">
    <source>
        <dbReference type="SMART" id="SM00905"/>
    </source>
</evidence>
<dbReference type="PANTHER" id="PTHR42844">
    <property type="entry name" value="DIHYDRONEOPTERIN ALDOLASE 1-RELATED"/>
    <property type="match status" value="1"/>
</dbReference>
<evidence type="ECO:0000256" key="5">
    <source>
        <dbReference type="ARBA" id="ARBA00023239"/>
    </source>
</evidence>
<feature type="domain" description="Dihydroneopterin aldolase/epimerase" evidence="7">
    <location>
        <begin position="5"/>
        <end position="117"/>
    </location>
</feature>
<reference evidence="9 10" key="2">
    <citation type="submission" date="2014-07" db="EMBL/GenBank/DDBJ databases">
        <title>Porphyromonadaceae bacterium OUH 334697 = ATCC BAA-2682 = DSM 28341 draft genome.</title>
        <authorList>
            <person name="Sydenham T.V."/>
            <person name="Hasman H."/>
            <person name="Justesen U.S."/>
        </authorList>
    </citation>
    <scope>NUCLEOTIDE SEQUENCE [LARGE SCALE GENOMIC DNA]</scope>
    <source>
        <strain evidence="9 10">OUH 334697</strain>
    </source>
</reference>
<dbReference type="GO" id="GO:0046656">
    <property type="term" value="P:folic acid biosynthetic process"/>
    <property type="evidence" value="ECO:0007669"/>
    <property type="project" value="UniProtKB-UniRule"/>
</dbReference>
<sequence>MEGIIEIEGMEFFAYHGCYETERSVGNKFRVYAKIIADCGKAAASDDINDALNYFSAYEIIAREMMIPSHLLEHVAKRIIDALYLAFPEIQNVTIKVSKLNPPLGGKIAATSVTLSK</sequence>
<dbReference type="EMBL" id="JPIT01000016">
    <property type="protein sequence ID" value="KIO46184.1"/>
    <property type="molecule type" value="Genomic_DNA"/>
</dbReference>
<evidence type="ECO:0000256" key="2">
    <source>
        <dbReference type="ARBA" id="ARBA00005013"/>
    </source>
</evidence>
<dbReference type="InterPro" id="IPR043133">
    <property type="entry name" value="GTP-CH-I_C/QueF"/>
</dbReference>
<comment type="pathway">
    <text evidence="2 6">Cofactor biosynthesis; tetrahydrofolate biosynthesis; 2-amino-4-hydroxy-6-hydroxymethyl-7,8-dihydropteridine diphosphate from 7,8-dihydroneopterin triphosphate: step 3/4.</text>
</comment>
<comment type="similarity">
    <text evidence="3 6">Belongs to the DHNA family.</text>
</comment>
<dbReference type="AlphaFoldDB" id="A0A0C3RB81"/>
<evidence type="ECO:0000313" key="9">
    <source>
        <dbReference type="EMBL" id="KIO46184.1"/>
    </source>
</evidence>
<dbReference type="Proteomes" id="UP000031980">
    <property type="component" value="Unassembled WGS sequence"/>
</dbReference>
<gene>
    <name evidence="8" type="ORF">BA92_13790</name>
    <name evidence="9" type="ORF">IE90_05135</name>
</gene>
<dbReference type="Pfam" id="PF02152">
    <property type="entry name" value="FolB"/>
    <property type="match status" value="1"/>
</dbReference>
<dbReference type="SMART" id="SM00905">
    <property type="entry name" value="FolB"/>
    <property type="match status" value="1"/>
</dbReference>
<comment type="caution">
    <text evidence="8">The sequence shown here is derived from an EMBL/GenBank/DDBJ whole genome shotgun (WGS) entry which is preliminary data.</text>
</comment>
<proteinExistence type="inferred from homology"/>
<dbReference type="Proteomes" id="UP000031937">
    <property type="component" value="Unassembled WGS sequence"/>
</dbReference>
<dbReference type="EMBL" id="JPIU01000049">
    <property type="protein sequence ID" value="KIO42926.1"/>
    <property type="molecule type" value="Genomic_DNA"/>
</dbReference>
<dbReference type="PANTHER" id="PTHR42844:SF1">
    <property type="entry name" value="DIHYDRONEOPTERIN ALDOLASE 1-RELATED"/>
    <property type="match status" value="1"/>
</dbReference>
<dbReference type="NCBIfam" id="TIGR00526">
    <property type="entry name" value="folB_dom"/>
    <property type="match status" value="1"/>
</dbReference>
<dbReference type="UniPathway" id="UPA00077">
    <property type="reaction ID" value="UER00154"/>
</dbReference>
<dbReference type="NCBIfam" id="TIGR00525">
    <property type="entry name" value="folB"/>
    <property type="match status" value="1"/>
</dbReference>
<organism evidence="8 11">
    <name type="scientific">Sanguibacteroides justesenii</name>
    <dbReference type="NCBI Taxonomy" id="1547597"/>
    <lineage>
        <taxon>Bacteria</taxon>
        <taxon>Pseudomonadati</taxon>
        <taxon>Bacteroidota</taxon>
        <taxon>Bacteroidia</taxon>
        <taxon>Bacteroidales</taxon>
        <taxon>Porphyromonadaceae</taxon>
        <taxon>Sanguibacteroides</taxon>
    </lineage>
</organism>